<proteinExistence type="predicted"/>
<dbReference type="InterPro" id="IPR002083">
    <property type="entry name" value="MATH/TRAF_dom"/>
</dbReference>
<dbReference type="Gene3D" id="2.60.210.10">
    <property type="entry name" value="Apoptosis, Tumor Necrosis Factor Receptor Associated Protein 2, Chain A"/>
    <property type="match status" value="1"/>
</dbReference>
<evidence type="ECO:0000256" key="1">
    <source>
        <dbReference type="ARBA" id="ARBA00023054"/>
    </source>
</evidence>
<dbReference type="SUPFAM" id="SSF49599">
    <property type="entry name" value="TRAF domain-like"/>
    <property type="match status" value="1"/>
</dbReference>
<dbReference type="InterPro" id="IPR008974">
    <property type="entry name" value="TRAF-like"/>
</dbReference>
<dbReference type="PROSITE" id="PS50144">
    <property type="entry name" value="MATH"/>
    <property type="match status" value="1"/>
</dbReference>
<accession>A0A7G2E8I9</accession>
<dbReference type="AlphaFoldDB" id="A0A7G2E8I9"/>
<dbReference type="PANTHER" id="PTHR46236">
    <property type="entry name" value="TRAF-LIKE SUPERFAMILY PROTEIN"/>
    <property type="match status" value="1"/>
</dbReference>
<evidence type="ECO:0000256" key="2">
    <source>
        <dbReference type="SAM" id="Coils"/>
    </source>
</evidence>
<protein>
    <submittedName>
        <fullName evidence="4">(thale cress) hypothetical protein</fullName>
    </submittedName>
</protein>
<reference evidence="4 5" key="1">
    <citation type="submission" date="2020-09" db="EMBL/GenBank/DDBJ databases">
        <authorList>
            <person name="Ashkenazy H."/>
        </authorList>
    </citation>
    <scope>NUCLEOTIDE SEQUENCE [LARGE SCALE GENOMIC DNA]</scope>
    <source>
        <strain evidence="5">cv. Cdm-0</strain>
    </source>
</reference>
<dbReference type="Proteomes" id="UP000516314">
    <property type="component" value="Chromosome 2"/>
</dbReference>
<dbReference type="PANTHER" id="PTHR46236:SF9">
    <property type="entry name" value="UBIQUITIN-SPECIFIC PROTEASE FAMILY C19-RELATED PROTEIN"/>
    <property type="match status" value="1"/>
</dbReference>
<sequence length="292" mass="33287">MENKFEKEITWVIKNFSSLQSATIYSDQFVVGGCRWRIMAFPKGNKKADYFSLYLDVPDKESLPIGWRRHAKVSFSLVNKISDKLSILRETQQWFDKNAPDWGFTEMISLTELHAEEGLLMNGELTVVAKVEVLEVVGKLDLSEESSPVIETIDVNGFQVESAKSMFERYLDIASKFRPKNPYLKTDVLLSLTQTICQSPQELSNDDVADAGVALAYLREAGFELDWLEKKLDEVKEKKKKEEACLAEIQDMDEHVKPLKKKYLDLEAQIDKKKAELLAARAPLSLNDDNVV</sequence>
<dbReference type="SMART" id="SM00061">
    <property type="entry name" value="MATH"/>
    <property type="match status" value="1"/>
</dbReference>
<dbReference type="CDD" id="cd00121">
    <property type="entry name" value="MATH"/>
    <property type="match status" value="1"/>
</dbReference>
<feature type="coiled-coil region" evidence="2">
    <location>
        <begin position="218"/>
        <end position="276"/>
    </location>
</feature>
<organism evidence="4 5">
    <name type="scientific">Arabidopsis thaliana</name>
    <name type="common">Mouse-ear cress</name>
    <dbReference type="NCBI Taxonomy" id="3702"/>
    <lineage>
        <taxon>Eukaryota</taxon>
        <taxon>Viridiplantae</taxon>
        <taxon>Streptophyta</taxon>
        <taxon>Embryophyta</taxon>
        <taxon>Tracheophyta</taxon>
        <taxon>Spermatophyta</taxon>
        <taxon>Magnoliopsida</taxon>
        <taxon>eudicotyledons</taxon>
        <taxon>Gunneridae</taxon>
        <taxon>Pentapetalae</taxon>
        <taxon>rosids</taxon>
        <taxon>malvids</taxon>
        <taxon>Brassicales</taxon>
        <taxon>Brassicaceae</taxon>
        <taxon>Camelineae</taxon>
        <taxon>Arabidopsis</taxon>
    </lineage>
</organism>
<evidence type="ECO:0000259" key="3">
    <source>
        <dbReference type="PROSITE" id="PS50144"/>
    </source>
</evidence>
<dbReference type="EMBL" id="LR881467">
    <property type="protein sequence ID" value="CAD5318171.1"/>
    <property type="molecule type" value="Genomic_DNA"/>
</dbReference>
<name>A0A7G2E8I9_ARATH</name>
<gene>
    <name evidence="4" type="ORF">AT9943_LOCUS6409</name>
</gene>
<feature type="domain" description="MATH" evidence="3">
    <location>
        <begin position="6"/>
        <end position="131"/>
    </location>
</feature>
<keyword evidence="1 2" id="KW-0175">Coiled coil</keyword>
<dbReference type="InterPro" id="IPR050804">
    <property type="entry name" value="MCC"/>
</dbReference>
<evidence type="ECO:0000313" key="4">
    <source>
        <dbReference type="EMBL" id="CAD5318171.1"/>
    </source>
</evidence>
<evidence type="ECO:0000313" key="5">
    <source>
        <dbReference type="Proteomes" id="UP000516314"/>
    </source>
</evidence>
<dbReference type="Pfam" id="PF22486">
    <property type="entry name" value="MATH_2"/>
    <property type="match status" value="1"/>
</dbReference>